<proteinExistence type="predicted"/>
<dbReference type="Pfam" id="PF14905">
    <property type="entry name" value="OMP_b-brl_3"/>
    <property type="match status" value="1"/>
</dbReference>
<feature type="domain" description="Outer membrane protein beta-barrel" evidence="9">
    <location>
        <begin position="373"/>
        <end position="755"/>
    </location>
</feature>
<keyword evidence="4" id="KW-0812">Transmembrane</keyword>
<evidence type="ECO:0000313" key="11">
    <source>
        <dbReference type="Proteomes" id="UP000501982"/>
    </source>
</evidence>
<dbReference type="Proteomes" id="UP000501982">
    <property type="component" value="Chromosome"/>
</dbReference>
<dbReference type="AlphaFoldDB" id="A0A7L5EFY3"/>
<keyword evidence="2" id="KW-0813">Transport</keyword>
<evidence type="ECO:0000256" key="2">
    <source>
        <dbReference type="ARBA" id="ARBA00022448"/>
    </source>
</evidence>
<dbReference type="Gene3D" id="2.40.170.20">
    <property type="entry name" value="TonB-dependent receptor, beta-barrel domain"/>
    <property type="match status" value="1"/>
</dbReference>
<keyword evidence="3" id="KW-1134">Transmembrane beta strand</keyword>
<comment type="subcellular location">
    <subcellularLocation>
        <location evidence="1">Cell outer membrane</location>
        <topology evidence="1">Multi-pass membrane protein</topology>
    </subcellularLocation>
</comment>
<dbReference type="GO" id="GO:0009279">
    <property type="term" value="C:cell outer membrane"/>
    <property type="evidence" value="ECO:0007669"/>
    <property type="project" value="UniProtKB-SubCell"/>
</dbReference>
<evidence type="ECO:0000256" key="8">
    <source>
        <dbReference type="SAM" id="SignalP"/>
    </source>
</evidence>
<dbReference type="SUPFAM" id="SSF56935">
    <property type="entry name" value="Porins"/>
    <property type="match status" value="1"/>
</dbReference>
<name>A0A7L5EFY3_PARDI</name>
<dbReference type="PANTHER" id="PTHR30069:SF29">
    <property type="entry name" value="HEMOGLOBIN AND HEMOGLOBIN-HAPTOGLOBIN-BINDING PROTEIN 1-RELATED"/>
    <property type="match status" value="1"/>
</dbReference>
<dbReference type="GO" id="GO:0015344">
    <property type="term" value="F:siderophore uptake transmembrane transporter activity"/>
    <property type="evidence" value="ECO:0007669"/>
    <property type="project" value="TreeGrafter"/>
</dbReference>
<protein>
    <submittedName>
        <fullName evidence="10">TonB-dependent receptor</fullName>
    </submittedName>
</protein>
<evidence type="ECO:0000259" key="9">
    <source>
        <dbReference type="Pfam" id="PF14905"/>
    </source>
</evidence>
<organism evidence="10 11">
    <name type="scientific">Parabacteroides distasonis</name>
    <dbReference type="NCBI Taxonomy" id="823"/>
    <lineage>
        <taxon>Bacteria</taxon>
        <taxon>Pseudomonadati</taxon>
        <taxon>Bacteroidota</taxon>
        <taxon>Bacteroidia</taxon>
        <taxon>Bacteroidales</taxon>
        <taxon>Tannerellaceae</taxon>
        <taxon>Parabacteroides</taxon>
    </lineage>
</organism>
<keyword evidence="10" id="KW-0675">Receptor</keyword>
<dbReference type="InterPro" id="IPR041700">
    <property type="entry name" value="OMP_b-brl_3"/>
</dbReference>
<feature type="chain" id="PRO_5029855737" evidence="8">
    <location>
        <begin position="24"/>
        <end position="780"/>
    </location>
</feature>
<evidence type="ECO:0000256" key="6">
    <source>
        <dbReference type="ARBA" id="ARBA00023136"/>
    </source>
</evidence>
<evidence type="ECO:0000313" key="10">
    <source>
        <dbReference type="EMBL" id="QJE30057.1"/>
    </source>
</evidence>
<dbReference type="InterPro" id="IPR039426">
    <property type="entry name" value="TonB-dep_rcpt-like"/>
</dbReference>
<evidence type="ECO:0000256" key="5">
    <source>
        <dbReference type="ARBA" id="ARBA00022729"/>
    </source>
</evidence>
<dbReference type="GO" id="GO:0044718">
    <property type="term" value="P:siderophore transmembrane transport"/>
    <property type="evidence" value="ECO:0007669"/>
    <property type="project" value="TreeGrafter"/>
</dbReference>
<evidence type="ECO:0000256" key="3">
    <source>
        <dbReference type="ARBA" id="ARBA00022452"/>
    </source>
</evidence>
<evidence type="ECO:0000256" key="4">
    <source>
        <dbReference type="ARBA" id="ARBA00022692"/>
    </source>
</evidence>
<accession>A0A7L5EFY3</accession>
<reference evidence="10 11" key="1">
    <citation type="submission" date="2020-04" db="EMBL/GenBank/DDBJ databases">
        <title>Complete Genomes and Methylome analysis of CBBP consortium that reverse antibiotic-induced susceptibility to vancomycin-resistant Enterococcus faecium infection.</title>
        <authorList>
            <person name="Fomenkov A."/>
            <person name="Zhang Z."/>
            <person name="Pamer E."/>
            <person name="Roberts R.J."/>
        </authorList>
    </citation>
    <scope>NUCLEOTIDE SEQUENCE [LARGE SCALE GENOMIC DNA]</scope>
    <source>
        <strain evidence="11">CBBP</strain>
    </source>
</reference>
<evidence type="ECO:0000256" key="7">
    <source>
        <dbReference type="ARBA" id="ARBA00023237"/>
    </source>
</evidence>
<dbReference type="InterPro" id="IPR037066">
    <property type="entry name" value="Plug_dom_sf"/>
</dbReference>
<dbReference type="InterPro" id="IPR036942">
    <property type="entry name" value="Beta-barrel_TonB_sf"/>
</dbReference>
<dbReference type="Gene3D" id="2.170.130.10">
    <property type="entry name" value="TonB-dependent receptor, plug domain"/>
    <property type="match status" value="1"/>
</dbReference>
<evidence type="ECO:0000256" key="1">
    <source>
        <dbReference type="ARBA" id="ARBA00004571"/>
    </source>
</evidence>
<dbReference type="EMBL" id="CP051672">
    <property type="protein sequence ID" value="QJE30057.1"/>
    <property type="molecule type" value="Genomic_DNA"/>
</dbReference>
<keyword evidence="6" id="KW-0472">Membrane</keyword>
<gene>
    <name evidence="10" type="ORF">HHO38_17975</name>
</gene>
<dbReference type="PANTHER" id="PTHR30069">
    <property type="entry name" value="TONB-DEPENDENT OUTER MEMBRANE RECEPTOR"/>
    <property type="match status" value="1"/>
</dbReference>
<feature type="signal peptide" evidence="8">
    <location>
        <begin position="1"/>
        <end position="23"/>
    </location>
</feature>
<keyword evidence="5 8" id="KW-0732">Signal</keyword>
<dbReference type="RefSeq" id="WP_170106181.1">
    <property type="nucleotide sequence ID" value="NZ_CP051672.1"/>
</dbReference>
<sequence length="780" mass="88897">MKYPYRIFLAAAFVLIGHAVCQAQQTYTIKGRVTSVNDKIEGFSAMLLLMKDSTMYKGDFFLSEEFSLQTDSLPALLRISSFGFRDTTLTVHPDEEFLNISLLPQPVWVDEVTVTARRPVFTARPGHYTMNVTNDILTQSGTAVDLLNKMARIRINEKQEISVLGVGNAVVWVDGRQLPDDRSLASITSSEIRKIEVITNPSAKYDAEGKAVIEITTKGPQDKPWGVELTSRIAKGEYWREYVGVEATAQIWRFSIYAFYAFNPQKELFSEDYTRDYTRTPFPRIIRNNVETVNDAVNNNYRFSADYRISDRHTVGLQASGHYNDTDMEVNDINRLQHTPQDNPQVFRSDQQGKLRKEYTSGTFYHSYNSASDKLSWNTLLDYSLFDTDKRMNIDETNSSGQTFRTNDEQTHIDIFSGRTDAQIRLPRDFQLEPGAKFTFSRNNSNTRFGESGKEIPTGYNYREGVAALYLLASKQLARFKAEAGLRMEVSDMYAKTDGNTIQDEQRTDLFPSASLSYRFSKNWSLNATYAKKITRPTFQDLNPAITYVDELSYSQGNPLLVPETRNTVDLKLVYMGFASLGVSYTRSKNSFGWQVLQDAANPAVTCATQINVDRSDSYTVDLMLPYQNKNLTAYLSTGLIYTTTHDSRLDGVNLKHPMWYCYSGLDMNLPWKLKLNANIGYYTKGVVNVFTAEPMFRMDAGISRRFLRDRLNVSLAWNDIFHSAKTSSYSTMDNRSLHYSFYNDQSFVQLSVSFSLNGIRDSFKSRSAIESETERIKGL</sequence>
<keyword evidence="7" id="KW-0998">Cell outer membrane</keyword>